<dbReference type="PROSITE" id="PS00975">
    <property type="entry name" value="NMT_1"/>
    <property type="match status" value="1"/>
</dbReference>
<feature type="region of interest" description="Disordered" evidence="7">
    <location>
        <begin position="1"/>
        <end position="41"/>
    </location>
</feature>
<dbReference type="GO" id="GO:0005737">
    <property type="term" value="C:cytoplasm"/>
    <property type="evidence" value="ECO:0007669"/>
    <property type="project" value="TreeGrafter"/>
</dbReference>
<dbReference type="PANTHER" id="PTHR11377">
    <property type="entry name" value="N-MYRISTOYL TRANSFERASE"/>
    <property type="match status" value="1"/>
</dbReference>
<proteinExistence type="inferred from homology"/>
<evidence type="ECO:0000313" key="10">
    <source>
        <dbReference type="EMBL" id="KAJ5075401.1"/>
    </source>
</evidence>
<comment type="function">
    <text evidence="5">Adds a myristoyl group to the N-terminal glycine residue of certain cellular proteins.</text>
</comment>
<dbReference type="InterPro" id="IPR022676">
    <property type="entry name" value="NMT_N"/>
</dbReference>
<dbReference type="InterPro" id="IPR022677">
    <property type="entry name" value="NMT_C"/>
</dbReference>
<dbReference type="OMA" id="CPAMESE"/>
<keyword evidence="11" id="KW-1185">Reference proteome</keyword>
<feature type="compositionally biased region" description="Basic residues" evidence="7">
    <location>
        <begin position="1"/>
        <end position="34"/>
    </location>
</feature>
<comment type="catalytic activity">
    <reaction evidence="5">
        <text>N-terminal glycyl-[protein] + tetradecanoyl-CoA = N-tetradecanoylglycyl-[protein] + CoA + H(+)</text>
        <dbReference type="Rhea" id="RHEA:15521"/>
        <dbReference type="Rhea" id="RHEA-COMP:12666"/>
        <dbReference type="Rhea" id="RHEA-COMP:12667"/>
        <dbReference type="ChEBI" id="CHEBI:15378"/>
        <dbReference type="ChEBI" id="CHEBI:57287"/>
        <dbReference type="ChEBI" id="CHEBI:57385"/>
        <dbReference type="ChEBI" id="CHEBI:64723"/>
        <dbReference type="ChEBI" id="CHEBI:133050"/>
        <dbReference type="EC" id="2.3.1.97"/>
    </reaction>
</comment>
<comment type="caution">
    <text evidence="10">The sequence shown here is derived from an EMBL/GenBank/DDBJ whole genome shotgun (WGS) entry which is preliminary data.</text>
</comment>
<dbReference type="InterPro" id="IPR022678">
    <property type="entry name" value="NMT_CS"/>
</dbReference>
<evidence type="ECO:0000259" key="9">
    <source>
        <dbReference type="Pfam" id="PF02799"/>
    </source>
</evidence>
<reference evidence="10" key="1">
    <citation type="submission" date="2022-10" db="EMBL/GenBank/DDBJ databases">
        <title>Novel sulphate-reducing endosymbionts in the free-living metamonad Anaeramoeba.</title>
        <authorList>
            <person name="Jerlstrom-Hultqvist J."/>
            <person name="Cepicka I."/>
            <person name="Gallot-Lavallee L."/>
            <person name="Salas-Leiva D."/>
            <person name="Curtis B.A."/>
            <person name="Zahonova K."/>
            <person name="Pipaliya S."/>
            <person name="Dacks J."/>
            <person name="Roger A.J."/>
        </authorList>
    </citation>
    <scope>NUCLEOTIDE SEQUENCE</scope>
    <source>
        <strain evidence="10">BMAN</strain>
    </source>
</reference>
<evidence type="ECO:0000256" key="6">
    <source>
        <dbReference type="RuleBase" id="RU004178"/>
    </source>
</evidence>
<evidence type="ECO:0000256" key="7">
    <source>
        <dbReference type="SAM" id="MobiDB-lite"/>
    </source>
</evidence>
<dbReference type="Gene3D" id="3.40.630.170">
    <property type="match status" value="1"/>
</dbReference>
<evidence type="ECO:0000256" key="1">
    <source>
        <dbReference type="ARBA" id="ARBA00009469"/>
    </source>
</evidence>
<dbReference type="SUPFAM" id="SSF55729">
    <property type="entry name" value="Acyl-CoA N-acyltransferases (Nat)"/>
    <property type="match status" value="2"/>
</dbReference>
<gene>
    <name evidence="10" type="ORF">M0811_07371</name>
</gene>
<comment type="similarity">
    <text evidence="1 6">Belongs to the NMT family.</text>
</comment>
<evidence type="ECO:0000256" key="4">
    <source>
        <dbReference type="ARBA" id="ARBA00023315"/>
    </source>
</evidence>
<dbReference type="EMBL" id="JAPDFW010000065">
    <property type="protein sequence ID" value="KAJ5075401.1"/>
    <property type="molecule type" value="Genomic_DNA"/>
</dbReference>
<evidence type="ECO:0000256" key="3">
    <source>
        <dbReference type="ARBA" id="ARBA00022679"/>
    </source>
</evidence>
<evidence type="ECO:0000256" key="2">
    <source>
        <dbReference type="ARBA" id="ARBA00012923"/>
    </source>
</evidence>
<organism evidence="10 11">
    <name type="scientific">Anaeramoeba ignava</name>
    <name type="common">Anaerobic marine amoeba</name>
    <dbReference type="NCBI Taxonomy" id="1746090"/>
    <lineage>
        <taxon>Eukaryota</taxon>
        <taxon>Metamonada</taxon>
        <taxon>Anaeramoebidae</taxon>
        <taxon>Anaeramoeba</taxon>
    </lineage>
</organism>
<dbReference type="EC" id="2.3.1.97" evidence="2 5"/>
<evidence type="ECO:0000313" key="11">
    <source>
        <dbReference type="Proteomes" id="UP001149090"/>
    </source>
</evidence>
<sequence>MPPKKGKSKGKNKPKSKGKSKPRTNQPKKQKPKIKTSPVVSIQKAITEEKQKKPKELWKVNPDKQHEFWKTQPVTQFEEKKTEKNEPIKIQTVEEIRKEPYPLPKEFEWVLTDLTNKEVLDEVYELLKGNYVEDDESTFRFDYSREFLQWALFIPNYEKDWHIGVRVVQSKKLVGFITGIPVKIKVMDKIVEMAEINFLCAHKLIRSKGLAPLLIKEVTRRINLKGVFQAFYTAGKKIPTPVASSTYFFRPINHKKLLDIGFFMAEQNMNLQRYQRIYRLPEKPQIPNLRRFESKDSASVCKLVNNFLSKFKLSIVFDEKLIEWTFLSRDQVIECWVVENKQTNEITDLFSFYTLNSSILNNNQYDTLNSCYAFYNIATTVTYVDLMKDCLVVAQNKGYDLMNSLNILDNDIFISELNFKSTGGFLHFYLYNWACPDFLPKEIGIPIL</sequence>
<dbReference type="OrthoDB" id="60315at2759"/>
<keyword evidence="4 5" id="KW-0012">Acyltransferase</keyword>
<dbReference type="PIRSF" id="PIRSF015892">
    <property type="entry name" value="N-myristl_transf"/>
    <property type="match status" value="1"/>
</dbReference>
<keyword evidence="3 5" id="KW-0808">Transferase</keyword>
<evidence type="ECO:0000256" key="5">
    <source>
        <dbReference type="RuleBase" id="RU000586"/>
    </source>
</evidence>
<dbReference type="Proteomes" id="UP001149090">
    <property type="component" value="Unassembled WGS sequence"/>
</dbReference>
<feature type="domain" description="Glycylpeptide N-tetradecanoyltransferase N-terminal" evidence="8">
    <location>
        <begin position="91"/>
        <end position="244"/>
    </location>
</feature>
<name>A0A9Q0RCI0_ANAIG</name>
<dbReference type="InterPro" id="IPR000903">
    <property type="entry name" value="NMT"/>
</dbReference>
<evidence type="ECO:0000259" key="8">
    <source>
        <dbReference type="Pfam" id="PF01233"/>
    </source>
</evidence>
<dbReference type="Pfam" id="PF01233">
    <property type="entry name" value="NMT"/>
    <property type="match status" value="1"/>
</dbReference>
<protein>
    <recommendedName>
        <fullName evidence="2 5">Glycylpeptide N-tetradecanoyltransferase</fullName>
        <ecNumber evidence="2 5">2.3.1.97</ecNumber>
    </recommendedName>
</protein>
<accession>A0A9Q0RCI0</accession>
<dbReference type="PANTHER" id="PTHR11377:SF5">
    <property type="entry name" value="GLYCYLPEPTIDE N-TETRADECANOYLTRANSFERASE"/>
    <property type="match status" value="1"/>
</dbReference>
<dbReference type="InterPro" id="IPR016181">
    <property type="entry name" value="Acyl_CoA_acyltransferase"/>
</dbReference>
<dbReference type="FunFam" id="3.40.630.170:FF:000003">
    <property type="entry name" value="Glycylpeptide N-tetradecanoyltransferase"/>
    <property type="match status" value="1"/>
</dbReference>
<dbReference type="Pfam" id="PF02799">
    <property type="entry name" value="NMT_C"/>
    <property type="match status" value="1"/>
</dbReference>
<dbReference type="AlphaFoldDB" id="A0A9Q0RCI0"/>
<feature type="domain" description="Glycylpeptide N-tetradecanoyltransferase C-terminal" evidence="9">
    <location>
        <begin position="259"/>
        <end position="437"/>
    </location>
</feature>
<dbReference type="GO" id="GO:0004379">
    <property type="term" value="F:glycylpeptide N-tetradecanoyltransferase activity"/>
    <property type="evidence" value="ECO:0007669"/>
    <property type="project" value="UniProtKB-EC"/>
</dbReference>